<sequence>MTIFIGIEGGATKSNGVLVDGNTGGILKEITGGPANVWTEDLSIVLSRLEKMIKFLYMSSSSDLPITEKVSLGLTLAGASSEAVQANIALQIKSRVKFVDRIVVDTDAVAPIFMGLKKGTVLISGTGSSCLFISENGIEKRSGGLGHMLGDEGSAYWIATKAIKLVLDKADEIPNNVLDTSLVEREIKNYFKIEDLKDLMKIFHENFDKAKIAGFTERLAITANDKNDPVAKICFSSAGSELAKLVVSMENTLENGDEVPPEILCQGSVWNSWNLLKESFIQGMKLHSKLTALSFVQVSACCAYGAARFASIKLTVSHFCNANLQR</sequence>
<dbReference type="AlphaFoldDB" id="E4XJU4"/>
<organism evidence="6">
    <name type="scientific">Oikopleura dioica</name>
    <name type="common">Tunicate</name>
    <dbReference type="NCBI Taxonomy" id="34765"/>
    <lineage>
        <taxon>Eukaryota</taxon>
        <taxon>Metazoa</taxon>
        <taxon>Chordata</taxon>
        <taxon>Tunicata</taxon>
        <taxon>Appendicularia</taxon>
        <taxon>Copelata</taxon>
        <taxon>Oikopleuridae</taxon>
        <taxon>Oikopleura</taxon>
    </lineage>
</organism>
<dbReference type="EMBL" id="FN653062">
    <property type="protein sequence ID" value="CBY24730.1"/>
    <property type="molecule type" value="Genomic_DNA"/>
</dbReference>
<dbReference type="InParanoid" id="E4XJU4"/>
<dbReference type="Proteomes" id="UP000001307">
    <property type="component" value="Unassembled WGS sequence"/>
</dbReference>
<accession>E4XJU4</accession>
<dbReference type="PANTHER" id="PTHR12862">
    <property type="entry name" value="BADF TYPE ATPASE DOMAIN-CONTAINING PROTEIN"/>
    <property type="match status" value="1"/>
</dbReference>
<feature type="domain" description="ATPase BadF/BadG/BcrA/BcrD type" evidence="5">
    <location>
        <begin position="5"/>
        <end position="279"/>
    </location>
</feature>
<dbReference type="SUPFAM" id="SSF53067">
    <property type="entry name" value="Actin-like ATPase domain"/>
    <property type="match status" value="2"/>
</dbReference>
<evidence type="ECO:0000256" key="3">
    <source>
        <dbReference type="ARBA" id="ARBA00014974"/>
    </source>
</evidence>
<proteinExistence type="inferred from homology"/>
<reference evidence="6" key="1">
    <citation type="journal article" date="2010" name="Science">
        <title>Plasticity of animal genome architecture unmasked by rapid evolution of a pelagic tunicate.</title>
        <authorList>
            <person name="Denoeud F."/>
            <person name="Henriet S."/>
            <person name="Mungpakdee S."/>
            <person name="Aury J.M."/>
            <person name="Da Silva C."/>
            <person name="Brinkmann H."/>
            <person name="Mikhaleva J."/>
            <person name="Olsen L.C."/>
            <person name="Jubin C."/>
            <person name="Canestro C."/>
            <person name="Bouquet J.M."/>
            <person name="Danks G."/>
            <person name="Poulain J."/>
            <person name="Campsteijn C."/>
            <person name="Adamski M."/>
            <person name="Cross I."/>
            <person name="Yadetie F."/>
            <person name="Muffato M."/>
            <person name="Louis A."/>
            <person name="Butcher S."/>
            <person name="Tsagkogeorga G."/>
            <person name="Konrad A."/>
            <person name="Singh S."/>
            <person name="Jensen M.F."/>
            <person name="Cong E.H."/>
            <person name="Eikeseth-Otteraa H."/>
            <person name="Noel B."/>
            <person name="Anthouard V."/>
            <person name="Porcel B.M."/>
            <person name="Kachouri-Lafond R."/>
            <person name="Nishino A."/>
            <person name="Ugolini M."/>
            <person name="Chourrout P."/>
            <person name="Nishida H."/>
            <person name="Aasland R."/>
            <person name="Huzurbazar S."/>
            <person name="Westhof E."/>
            <person name="Delsuc F."/>
            <person name="Lehrach H."/>
            <person name="Reinhardt R."/>
            <person name="Weissenbach J."/>
            <person name="Roy S.W."/>
            <person name="Artiguenave F."/>
            <person name="Postlethwait J.H."/>
            <person name="Manak J.R."/>
            <person name="Thompson E.M."/>
            <person name="Jaillon O."/>
            <person name="Du Pasquier L."/>
            <person name="Boudinot P."/>
            <person name="Liberles D.A."/>
            <person name="Volff J.N."/>
            <person name="Philippe H."/>
            <person name="Lenhard B."/>
            <person name="Roest Crollius H."/>
            <person name="Wincker P."/>
            <person name="Chourrout D."/>
        </authorList>
    </citation>
    <scope>NUCLEOTIDE SEQUENCE [LARGE SCALE GENOMIC DNA]</scope>
</reference>
<evidence type="ECO:0000313" key="6">
    <source>
        <dbReference type="EMBL" id="CBY24730.1"/>
    </source>
</evidence>
<name>E4XJU4_OIKDI</name>
<dbReference type="OrthoDB" id="311172at2759"/>
<dbReference type="InterPro" id="IPR039758">
    <property type="entry name" value="NAGK-like"/>
</dbReference>
<evidence type="ECO:0000256" key="4">
    <source>
        <dbReference type="ARBA" id="ARBA00031123"/>
    </source>
</evidence>
<protein>
    <recommendedName>
        <fullName evidence="3">N-acetyl-D-glucosamine kinase</fullName>
        <ecNumber evidence="2">2.7.1.59</ecNumber>
    </recommendedName>
    <alternativeName>
        <fullName evidence="4">GlcNAc kinase</fullName>
    </alternativeName>
</protein>
<evidence type="ECO:0000256" key="1">
    <source>
        <dbReference type="ARBA" id="ARBA00006198"/>
    </source>
</evidence>
<comment type="similarity">
    <text evidence="1">Belongs to the eukaryotic-type N-acetylglucosamine kinase family.</text>
</comment>
<dbReference type="InterPro" id="IPR002731">
    <property type="entry name" value="ATPase_BadF"/>
</dbReference>
<evidence type="ECO:0000313" key="7">
    <source>
        <dbReference type="Proteomes" id="UP000001307"/>
    </source>
</evidence>
<evidence type="ECO:0000256" key="2">
    <source>
        <dbReference type="ARBA" id="ARBA00012122"/>
    </source>
</evidence>
<dbReference type="Pfam" id="PF01869">
    <property type="entry name" value="BcrAD_BadFG"/>
    <property type="match status" value="1"/>
</dbReference>
<gene>
    <name evidence="6" type="ORF">GSOID_T00012899001</name>
</gene>
<dbReference type="Gene3D" id="3.30.420.40">
    <property type="match status" value="2"/>
</dbReference>
<dbReference type="GO" id="GO:0045127">
    <property type="term" value="F:N-acetylglucosamine kinase activity"/>
    <property type="evidence" value="ECO:0007669"/>
    <property type="project" value="UniProtKB-EC"/>
</dbReference>
<keyword evidence="7" id="KW-1185">Reference proteome</keyword>
<dbReference type="PANTHER" id="PTHR12862:SF0">
    <property type="entry name" value="N-ACETYL-D-GLUCOSAMINE KINASE"/>
    <property type="match status" value="1"/>
</dbReference>
<dbReference type="CDD" id="cd24078">
    <property type="entry name" value="ASKHA_NBD_NAGK_meta"/>
    <property type="match status" value="1"/>
</dbReference>
<evidence type="ECO:0000259" key="5">
    <source>
        <dbReference type="Pfam" id="PF01869"/>
    </source>
</evidence>
<dbReference type="InterPro" id="IPR043129">
    <property type="entry name" value="ATPase_NBD"/>
</dbReference>
<dbReference type="EC" id="2.7.1.59" evidence="2"/>